<evidence type="ECO:0000256" key="1">
    <source>
        <dbReference type="SAM" id="SignalP"/>
    </source>
</evidence>
<dbReference type="RefSeq" id="WP_369059434.1">
    <property type="nucleotide sequence ID" value="NZ_CP158375.1"/>
</dbReference>
<name>A0AB39KT56_9CAUL</name>
<feature type="chain" id="PRO_5044302255" evidence="1">
    <location>
        <begin position="19"/>
        <end position="478"/>
    </location>
</feature>
<evidence type="ECO:0000313" key="2">
    <source>
        <dbReference type="EMBL" id="XDO96593.1"/>
    </source>
</evidence>
<dbReference type="AlphaFoldDB" id="A0AB39KT56"/>
<dbReference type="EMBL" id="CP158375">
    <property type="protein sequence ID" value="XDO96593.1"/>
    <property type="molecule type" value="Genomic_DNA"/>
</dbReference>
<protein>
    <submittedName>
        <fullName evidence="2">CehA/McbA family metallohydrolase</fullName>
    </submittedName>
</protein>
<dbReference type="PANTHER" id="PTHR42924:SF3">
    <property type="entry name" value="POLYMERASE_HISTIDINOL PHOSPHATASE N-TERMINAL DOMAIN-CONTAINING PROTEIN"/>
    <property type="match status" value="1"/>
</dbReference>
<dbReference type="GO" id="GO:0035312">
    <property type="term" value="F:5'-3' DNA exonuclease activity"/>
    <property type="evidence" value="ECO:0007669"/>
    <property type="project" value="TreeGrafter"/>
</dbReference>
<dbReference type="SUPFAM" id="SSF89550">
    <property type="entry name" value="PHP domain-like"/>
    <property type="match status" value="1"/>
</dbReference>
<dbReference type="NCBIfam" id="NF038032">
    <property type="entry name" value="CehA_McbA_metalo"/>
    <property type="match status" value="1"/>
</dbReference>
<feature type="signal peptide" evidence="1">
    <location>
        <begin position="1"/>
        <end position="18"/>
    </location>
</feature>
<sequence length="478" mass="51436">MRALLVLMMFLFAAPAWAAEPDLILRGELTGADHETYRKAPFDVPAGVSRVTVEVSATGKDRRTVVDLGVMDGERFRGWSGGTRTKFTLSTEDATPGYLRGPIRPGRWTLLMGLPNVRKDSRDTYEARVWFERGESVAGFTDAPLKTGLAWWRGDLHLHTGHSDCSCKGATGERTPCPLYKTVERAQGMGLDFISITDHNTTAHFDGMRELQPSHPDLLLMPGREITTFLGHANVFGPTRFIDFKLAPGDTTVGALLDDVAKAGGVISINHPALPSGEACMGCGWVAKDTDFDKVQAIEVVNGGTMKQVGDAEGMFSGVTYWEARLNAGYRLTAIGGSDNHDADLAEGWGAIGRPVTVIQADGLSTPSLLAGIRAGRVFIDMDGVKTRRLDLRAEADGATAVMGGALKARAGRKVRFIVDVAGVENARIEVVADGVKATGEASFDRTFAKGRHWVRVNVRAADGRLLLIGNPIYVDAA</sequence>
<dbReference type="GO" id="GO:0004534">
    <property type="term" value="F:5'-3' RNA exonuclease activity"/>
    <property type="evidence" value="ECO:0007669"/>
    <property type="project" value="TreeGrafter"/>
</dbReference>
<dbReference type="PANTHER" id="PTHR42924">
    <property type="entry name" value="EXONUCLEASE"/>
    <property type="match status" value="1"/>
</dbReference>
<gene>
    <name evidence="2" type="ORF">ABOZ73_17785</name>
</gene>
<keyword evidence="1" id="KW-0732">Signal</keyword>
<dbReference type="InterPro" id="IPR016195">
    <property type="entry name" value="Pol/histidinol_Pase-like"/>
</dbReference>
<dbReference type="InterPro" id="IPR052018">
    <property type="entry name" value="PHP_domain"/>
</dbReference>
<reference evidence="2" key="1">
    <citation type="submission" date="2024-06" db="EMBL/GenBank/DDBJ databases">
        <title>Caulobacter inopinatus, sp. nov.</title>
        <authorList>
            <person name="Donachie S.P."/>
        </authorList>
    </citation>
    <scope>NUCLEOTIDE SEQUENCE</scope>
    <source>
        <strain evidence="2">73W</strain>
    </source>
</reference>
<dbReference type="CDD" id="cd07432">
    <property type="entry name" value="PHP_HisPPase"/>
    <property type="match status" value="1"/>
</dbReference>
<dbReference type="Gene3D" id="3.20.20.140">
    <property type="entry name" value="Metal-dependent hydrolases"/>
    <property type="match status" value="1"/>
</dbReference>
<accession>A0AB39KT56</accession>
<proteinExistence type="predicted"/>
<organism evidence="2">
    <name type="scientific">Caulobacter sp. 73W</name>
    <dbReference type="NCBI Taxonomy" id="3161137"/>
    <lineage>
        <taxon>Bacteria</taxon>
        <taxon>Pseudomonadati</taxon>
        <taxon>Pseudomonadota</taxon>
        <taxon>Alphaproteobacteria</taxon>
        <taxon>Caulobacterales</taxon>
        <taxon>Caulobacteraceae</taxon>
        <taxon>Caulobacter</taxon>
    </lineage>
</organism>